<protein>
    <submittedName>
        <fullName evidence="1">Uncharacterized protein</fullName>
    </submittedName>
</protein>
<dbReference type="RefSeq" id="WP_189015254.1">
    <property type="nucleotide sequence ID" value="NZ_BMPM01000002.1"/>
</dbReference>
<organism evidence="1 2">
    <name type="scientific">Paenarthrobacter histidinolovorans</name>
    <dbReference type="NCBI Taxonomy" id="43664"/>
    <lineage>
        <taxon>Bacteria</taxon>
        <taxon>Bacillati</taxon>
        <taxon>Actinomycetota</taxon>
        <taxon>Actinomycetes</taxon>
        <taxon>Micrococcales</taxon>
        <taxon>Micrococcaceae</taxon>
        <taxon>Paenarthrobacter</taxon>
    </lineage>
</organism>
<keyword evidence="2" id="KW-1185">Reference proteome</keyword>
<sequence length="78" mass="8579">MHKEVNRSLTGKIGRVTGTIAPGTIGEVMLPFHGGTSAFFAHPFDKTSTFSVGEKVLVIYYEPPQTVFVDELPEVLRE</sequence>
<accession>A0ABW8N983</accession>
<dbReference type="EMBL" id="JBIYEW010000003">
    <property type="protein sequence ID" value="MFK4640126.1"/>
    <property type="molecule type" value="Genomic_DNA"/>
</dbReference>
<name>A0ABW8N983_9MICC</name>
<gene>
    <name evidence="1" type="ORF">ABIA52_003015</name>
</gene>
<dbReference type="InterPro" id="IPR012340">
    <property type="entry name" value="NA-bd_OB-fold"/>
</dbReference>
<reference evidence="1 2" key="1">
    <citation type="submission" date="2024-10" db="EMBL/GenBank/DDBJ databases">
        <title>Novel secondary metabolite-producing bacteria for plant disease control.</title>
        <authorList>
            <person name="Chevrette M."/>
        </authorList>
    </citation>
    <scope>NUCLEOTIDE SEQUENCE [LARGE SCALE GENOMIC DNA]</scope>
    <source>
        <strain evidence="1 2">J30 TE3557</strain>
    </source>
</reference>
<evidence type="ECO:0000313" key="1">
    <source>
        <dbReference type="EMBL" id="MFK4640126.1"/>
    </source>
</evidence>
<proteinExistence type="predicted"/>
<comment type="caution">
    <text evidence="1">The sequence shown here is derived from an EMBL/GenBank/DDBJ whole genome shotgun (WGS) entry which is preliminary data.</text>
</comment>
<evidence type="ECO:0000313" key="2">
    <source>
        <dbReference type="Proteomes" id="UP001620520"/>
    </source>
</evidence>
<dbReference type="Gene3D" id="2.40.50.140">
    <property type="entry name" value="Nucleic acid-binding proteins"/>
    <property type="match status" value="1"/>
</dbReference>
<dbReference type="Proteomes" id="UP001620520">
    <property type="component" value="Unassembled WGS sequence"/>
</dbReference>